<protein>
    <recommendedName>
        <fullName evidence="3">Cyclin</fullName>
    </recommendedName>
</protein>
<reference evidence="2" key="1">
    <citation type="submission" date="2021-01" db="EMBL/GenBank/DDBJ databases">
        <authorList>
            <person name="Corre E."/>
            <person name="Pelletier E."/>
            <person name="Niang G."/>
            <person name="Scheremetjew M."/>
            <person name="Finn R."/>
            <person name="Kale V."/>
            <person name="Holt S."/>
            <person name="Cochrane G."/>
            <person name="Meng A."/>
            <person name="Brown T."/>
            <person name="Cohen L."/>
        </authorList>
    </citation>
    <scope>NUCLEOTIDE SEQUENCE</scope>
    <source>
        <strain evidence="2">CCMP644</strain>
    </source>
</reference>
<dbReference type="SUPFAM" id="SSF47954">
    <property type="entry name" value="Cyclin-like"/>
    <property type="match status" value="1"/>
</dbReference>
<name>A0A6U4VYC2_HEMAN</name>
<dbReference type="Gene3D" id="1.10.472.10">
    <property type="entry name" value="Cyclin-like"/>
    <property type="match status" value="1"/>
</dbReference>
<dbReference type="PANTHER" id="PTHR15615">
    <property type="match status" value="1"/>
</dbReference>
<evidence type="ECO:0000256" key="1">
    <source>
        <dbReference type="SAM" id="MobiDB-lite"/>
    </source>
</evidence>
<dbReference type="InterPro" id="IPR036915">
    <property type="entry name" value="Cyclin-like_sf"/>
</dbReference>
<evidence type="ECO:0008006" key="3">
    <source>
        <dbReference type="Google" id="ProtNLM"/>
    </source>
</evidence>
<dbReference type="EMBL" id="HBFX01021945">
    <property type="protein sequence ID" value="CAD8958838.1"/>
    <property type="molecule type" value="Transcribed_RNA"/>
</dbReference>
<accession>A0A6U4VYC2</accession>
<proteinExistence type="predicted"/>
<dbReference type="PANTHER" id="PTHR15615:SF108">
    <property type="entry name" value="PROTEIN CNPPD1"/>
    <property type="match status" value="1"/>
</dbReference>
<feature type="compositionally biased region" description="Low complexity" evidence="1">
    <location>
        <begin position="244"/>
        <end position="258"/>
    </location>
</feature>
<feature type="region of interest" description="Disordered" evidence="1">
    <location>
        <begin position="221"/>
        <end position="297"/>
    </location>
</feature>
<dbReference type="Pfam" id="PF08613">
    <property type="entry name" value="Cyclin"/>
    <property type="match status" value="1"/>
</dbReference>
<gene>
    <name evidence="2" type="ORF">HAND00432_LOCUS13377</name>
</gene>
<dbReference type="AlphaFoldDB" id="A0A6U4VYC2"/>
<sequence>MTVAGFEVVGGLPVAPGHSTAEGAHGQSYSEFVRLLKDDADKTKTLIPAVISLLEERIEHNDALVLAPGSRFLMNITIKDYMKRIEKYSNASPCCYVVGLIFLERLKRSKKQCEGKENGPLLTSATYQRLVVTAIMVAAKFLDDYYHSNKHWALIAGLPTKELNELEVNFLDQLGYRLHIQREEYDWFAQELYDRAERESMANKFSEFNLVSDDALSMMSTPPTSALSLGPDSSHHQEQAQSKAYAIPSKAPAAAAAPGFCDVPPQAPHAQQDGANAPAPQRQEHASGRRASSAVPLHEPVCRNDAPLPGAALPARVYAQVHQGAMPVQQQAPMQMQWPQAQAPMLVGGYGMPVVQWGR</sequence>
<dbReference type="InterPro" id="IPR013922">
    <property type="entry name" value="Cyclin_PHO80-like"/>
</dbReference>
<dbReference type="GO" id="GO:0019901">
    <property type="term" value="F:protein kinase binding"/>
    <property type="evidence" value="ECO:0007669"/>
    <property type="project" value="InterPro"/>
</dbReference>
<organism evidence="2">
    <name type="scientific">Hemiselmis andersenii</name>
    <name type="common">Cryptophyte alga</name>
    <dbReference type="NCBI Taxonomy" id="464988"/>
    <lineage>
        <taxon>Eukaryota</taxon>
        <taxon>Cryptophyceae</taxon>
        <taxon>Cryptomonadales</taxon>
        <taxon>Hemiselmidaceae</taxon>
        <taxon>Hemiselmis</taxon>
    </lineage>
</organism>
<dbReference type="CDD" id="cd20558">
    <property type="entry name" value="CYCLIN_ScPCL7-like"/>
    <property type="match status" value="1"/>
</dbReference>
<evidence type="ECO:0000313" key="2">
    <source>
        <dbReference type="EMBL" id="CAD8958838.1"/>
    </source>
</evidence>